<comment type="caution">
    <text evidence="18">The sequence shown here is derived from an EMBL/GenBank/DDBJ whole genome shotgun (WGS) entry which is preliminary data.</text>
</comment>
<keyword evidence="11" id="KW-0653">Protein transport</keyword>
<feature type="compositionally biased region" description="Polar residues" evidence="16">
    <location>
        <begin position="1083"/>
        <end position="1094"/>
    </location>
</feature>
<feature type="compositionally biased region" description="Pro residues" evidence="16">
    <location>
        <begin position="1097"/>
        <end position="1108"/>
    </location>
</feature>
<dbReference type="InterPro" id="IPR015943">
    <property type="entry name" value="WD40/YVTN_repeat-like_dom_sf"/>
</dbReference>
<evidence type="ECO:0000256" key="10">
    <source>
        <dbReference type="ARBA" id="ARBA00022892"/>
    </source>
</evidence>
<feature type="compositionally biased region" description="Low complexity" evidence="16">
    <location>
        <begin position="801"/>
        <end position="812"/>
    </location>
</feature>
<dbReference type="InterPro" id="IPR001680">
    <property type="entry name" value="WD40_rpt"/>
</dbReference>
<dbReference type="GO" id="GO:0070971">
    <property type="term" value="C:endoplasmic reticulum exit site"/>
    <property type="evidence" value="ECO:0007669"/>
    <property type="project" value="TreeGrafter"/>
</dbReference>
<evidence type="ECO:0000313" key="19">
    <source>
        <dbReference type="Proteomes" id="UP000593566"/>
    </source>
</evidence>
<dbReference type="SUPFAM" id="SSF50978">
    <property type="entry name" value="WD40 repeat-like"/>
    <property type="match status" value="1"/>
</dbReference>
<comment type="subcellular location">
    <subcellularLocation>
        <location evidence="1">Cytoplasmic vesicle</location>
        <location evidence="1">COPII-coated vesicle membrane</location>
        <topology evidence="1">Peripheral membrane protein</topology>
        <orientation evidence="1">Cytoplasmic side</orientation>
    </subcellularLocation>
    <subcellularLocation>
        <location evidence="2">Endoplasmic reticulum membrane</location>
        <topology evidence="2">Peripheral membrane protein</topology>
        <orientation evidence="2">Cytoplasmic side</orientation>
    </subcellularLocation>
</comment>
<dbReference type="Pfam" id="PF07304">
    <property type="entry name" value="SRA1"/>
    <property type="match status" value="1"/>
</dbReference>
<dbReference type="GO" id="GO:0007029">
    <property type="term" value="P:endoplasmic reticulum organization"/>
    <property type="evidence" value="ECO:0007669"/>
    <property type="project" value="TreeGrafter"/>
</dbReference>
<dbReference type="Gene3D" id="2.130.10.10">
    <property type="entry name" value="YVTN repeat-like/Quinoprotein amine dehydrogenase"/>
    <property type="match status" value="1"/>
</dbReference>
<evidence type="ECO:0000256" key="13">
    <source>
        <dbReference type="ARBA" id="ARBA00023329"/>
    </source>
</evidence>
<dbReference type="EMBL" id="JACCJB010000014">
    <property type="protein sequence ID" value="KAF6221329.1"/>
    <property type="molecule type" value="Genomic_DNA"/>
</dbReference>
<dbReference type="FunFam" id="2.130.10.10:FF:000193">
    <property type="entry name" value="Protein transport protein SEC31, putative"/>
    <property type="match status" value="1"/>
</dbReference>
<keyword evidence="6" id="KW-0813">Transport</keyword>
<feature type="region of interest" description="Disordered" evidence="16">
    <location>
        <begin position="333"/>
        <end position="370"/>
    </location>
</feature>
<evidence type="ECO:0000256" key="7">
    <source>
        <dbReference type="ARBA" id="ARBA00022574"/>
    </source>
</evidence>
<evidence type="ECO:0000256" key="15">
    <source>
        <dbReference type="PROSITE-ProRule" id="PRU00221"/>
    </source>
</evidence>
<feature type="compositionally biased region" description="Polar residues" evidence="16">
    <location>
        <begin position="357"/>
        <end position="369"/>
    </location>
</feature>
<dbReference type="InterPro" id="IPR036322">
    <property type="entry name" value="WD40_repeat_dom_sf"/>
</dbReference>
<evidence type="ECO:0000256" key="16">
    <source>
        <dbReference type="SAM" id="MobiDB-lite"/>
    </source>
</evidence>
<feature type="repeat" description="WD" evidence="15">
    <location>
        <begin position="254"/>
        <end position="296"/>
    </location>
</feature>
<accession>A0A8H6FB53</accession>
<dbReference type="GO" id="GO:0005198">
    <property type="term" value="F:structural molecule activity"/>
    <property type="evidence" value="ECO:0007669"/>
    <property type="project" value="TreeGrafter"/>
</dbReference>
<dbReference type="Proteomes" id="UP000593566">
    <property type="component" value="Unassembled WGS sequence"/>
</dbReference>
<evidence type="ECO:0000259" key="17">
    <source>
        <dbReference type="Pfam" id="PF07304"/>
    </source>
</evidence>
<evidence type="ECO:0000256" key="3">
    <source>
        <dbReference type="ARBA" id="ARBA00009358"/>
    </source>
</evidence>
<dbReference type="PROSITE" id="PS50082">
    <property type="entry name" value="WD_REPEATS_2"/>
    <property type="match status" value="1"/>
</dbReference>
<dbReference type="Pfam" id="PF00400">
    <property type="entry name" value="WD40"/>
    <property type="match status" value="1"/>
</dbReference>
<evidence type="ECO:0000256" key="2">
    <source>
        <dbReference type="ARBA" id="ARBA00004397"/>
    </source>
</evidence>
<keyword evidence="8" id="KW-0677">Repeat</keyword>
<dbReference type="GO" id="GO:0030127">
    <property type="term" value="C:COPII vesicle coat"/>
    <property type="evidence" value="ECO:0007669"/>
    <property type="project" value="TreeGrafter"/>
</dbReference>
<keyword evidence="10" id="KW-0931">ER-Golgi transport</keyword>
<feature type="region of interest" description="Disordered" evidence="16">
    <location>
        <begin position="487"/>
        <end position="507"/>
    </location>
</feature>
<feature type="compositionally biased region" description="Polar residues" evidence="16">
    <location>
        <begin position="996"/>
        <end position="1008"/>
    </location>
</feature>
<evidence type="ECO:0000256" key="5">
    <source>
        <dbReference type="ARBA" id="ARBA00021236"/>
    </source>
</evidence>
<feature type="domain" description="SRA1/Sec31" evidence="17">
    <location>
        <begin position="1103"/>
        <end position="1253"/>
    </location>
</feature>
<keyword evidence="7 15" id="KW-0853">WD repeat</keyword>
<gene>
    <name evidence="18" type="ORF">HO133_002184</name>
</gene>
<proteinExistence type="inferred from homology"/>
<feature type="compositionally biased region" description="Low complexity" evidence="16">
    <location>
        <begin position="1109"/>
        <end position="1127"/>
    </location>
</feature>
<evidence type="ECO:0000256" key="12">
    <source>
        <dbReference type="ARBA" id="ARBA00023136"/>
    </source>
</evidence>
<dbReference type="PANTHER" id="PTHR13923:SF11">
    <property type="entry name" value="SECRETORY 31, ISOFORM D"/>
    <property type="match status" value="1"/>
</dbReference>
<feature type="compositionally biased region" description="Pro residues" evidence="16">
    <location>
        <begin position="1029"/>
        <end position="1045"/>
    </location>
</feature>
<keyword evidence="13" id="KW-0968">Cytoplasmic vesicle</keyword>
<feature type="compositionally biased region" description="Pro residues" evidence="16">
    <location>
        <begin position="878"/>
        <end position="888"/>
    </location>
</feature>
<reference evidence="18 19" key="1">
    <citation type="journal article" date="2020" name="Genomics">
        <title>Complete, high-quality genomes from long-read metagenomic sequencing of two wolf lichen thalli reveals enigmatic genome architecture.</title>
        <authorList>
            <person name="McKenzie S.K."/>
            <person name="Walston R.F."/>
            <person name="Allen J.L."/>
        </authorList>
    </citation>
    <scope>NUCLEOTIDE SEQUENCE [LARGE SCALE GENOMIC DNA]</scope>
    <source>
        <strain evidence="18">WasteWater1</strain>
    </source>
</reference>
<evidence type="ECO:0000256" key="8">
    <source>
        <dbReference type="ARBA" id="ARBA00022737"/>
    </source>
</evidence>
<evidence type="ECO:0000313" key="18">
    <source>
        <dbReference type="EMBL" id="KAF6221329.1"/>
    </source>
</evidence>
<keyword evidence="9" id="KW-0256">Endoplasmic reticulum</keyword>
<dbReference type="FunFam" id="1.20.940.10:FF:000007">
    <property type="entry name" value="Protein transport protein (SEC31), putative"/>
    <property type="match status" value="1"/>
</dbReference>
<feature type="compositionally biased region" description="Pro residues" evidence="16">
    <location>
        <begin position="974"/>
        <end position="986"/>
    </location>
</feature>
<dbReference type="InterPro" id="IPR040251">
    <property type="entry name" value="SEC31-like"/>
</dbReference>
<dbReference type="GO" id="GO:0005789">
    <property type="term" value="C:endoplasmic reticulum membrane"/>
    <property type="evidence" value="ECO:0007669"/>
    <property type="project" value="UniProtKB-SubCell"/>
</dbReference>
<dbReference type="Gene3D" id="1.25.40.1030">
    <property type="match status" value="1"/>
</dbReference>
<evidence type="ECO:0000256" key="14">
    <source>
        <dbReference type="ARBA" id="ARBA00025471"/>
    </source>
</evidence>
<keyword evidence="19" id="KW-1185">Reference proteome</keyword>
<dbReference type="GO" id="GO:0090110">
    <property type="term" value="P:COPII-coated vesicle cargo loading"/>
    <property type="evidence" value="ECO:0007669"/>
    <property type="project" value="TreeGrafter"/>
</dbReference>
<feature type="compositionally biased region" description="Polar residues" evidence="16">
    <location>
        <begin position="938"/>
        <end position="962"/>
    </location>
</feature>
<dbReference type="Gene3D" id="1.20.940.10">
    <property type="entry name" value="Functional domain of the splicing factor Prp18"/>
    <property type="match status" value="1"/>
</dbReference>
<feature type="compositionally biased region" description="Pro residues" evidence="16">
    <location>
        <begin position="899"/>
        <end position="917"/>
    </location>
</feature>
<organism evidence="18 19">
    <name type="scientific">Letharia lupina</name>
    <dbReference type="NCBI Taxonomy" id="560253"/>
    <lineage>
        <taxon>Eukaryota</taxon>
        <taxon>Fungi</taxon>
        <taxon>Dikarya</taxon>
        <taxon>Ascomycota</taxon>
        <taxon>Pezizomycotina</taxon>
        <taxon>Lecanoromycetes</taxon>
        <taxon>OSLEUM clade</taxon>
        <taxon>Lecanoromycetidae</taxon>
        <taxon>Lecanorales</taxon>
        <taxon>Lecanorineae</taxon>
        <taxon>Parmeliaceae</taxon>
        <taxon>Letharia</taxon>
    </lineage>
</organism>
<dbReference type="AlphaFoldDB" id="A0A8H6FB53"/>
<dbReference type="PANTHER" id="PTHR13923">
    <property type="entry name" value="SEC31-RELATED PROTEIN"/>
    <property type="match status" value="1"/>
</dbReference>
<evidence type="ECO:0000256" key="11">
    <source>
        <dbReference type="ARBA" id="ARBA00022927"/>
    </source>
</evidence>
<feature type="region of interest" description="Disordered" evidence="16">
    <location>
        <begin position="792"/>
        <end position="1153"/>
    </location>
</feature>
<name>A0A8H6FB53_9LECA</name>
<comment type="function">
    <text evidence="14">Component of the coat protein complex II (COPII) which promotes the formation of transport vesicles from the endoplasmic reticulum (ER). The coat has two main functions, the physical deformation of the endoplasmic reticulum membrane into vesicles and the selection of cargo molecules.</text>
</comment>
<dbReference type="GO" id="GO:0015031">
    <property type="term" value="P:protein transport"/>
    <property type="evidence" value="ECO:0007669"/>
    <property type="project" value="UniProtKB-KW"/>
</dbReference>
<dbReference type="GeneID" id="59330598"/>
<dbReference type="RefSeq" id="XP_037150764.1">
    <property type="nucleotide sequence ID" value="XM_037293111.1"/>
</dbReference>
<protein>
    <recommendedName>
        <fullName evidence="5">Protein transport protein SEC31</fullName>
    </recommendedName>
    <alternativeName>
        <fullName evidence="4">Protein transport protein sec31</fullName>
    </alternativeName>
</protein>
<evidence type="ECO:0000256" key="4">
    <source>
        <dbReference type="ARBA" id="ARBA00013507"/>
    </source>
</evidence>
<keyword evidence="12" id="KW-0472">Membrane</keyword>
<sequence>MVGLREIPRTATFAWSSGTSSHFLATGTKAGAVDEGFSNETQLELWDLDLDSPQQGRELKPAASISTDSRFNDIAWTNGHDNQSRGIVAGALENGSLDLWDADKLLSGDGDAFKSRTSKHGGAIKALQFNAFRSELLATVGAKGELFISDLNNVGSPFRMGNAVARADDFDCLDWNKRTAHILATGSSGGTMTVWDVKNKRESLTLNNLGRKPVSAIAWDPVKTTRLITAIPNDTDPVILVWDLRNANAPERVLQGHDGGVLSLSWCSQDGDLLLSSGKDNRNICWNPQTGDSYGEFPVVTNWAFQTRWNPHNPGLVATASFDGRIAIQSIQSTKPEADGPAGSHSQTVDDDDFFSKAQSQPQGTSFNLQKAPKWLQRPCGASFGFGGKVVSFKGSASETSKRSMVRISTFAIDDGIASSTEAFEAALKENDLSGICEIRISEATFDAEKADWRVIKTLTSKSPRKDLVDYLGFSSQDDEVADGVSKLSMNGSKDEDPQGLKEPSASKSNRLSAFFDNSADGDSFLSELAATKGAKTNNPFQLYSGSESEPDQRITRALLLGEFDKALDVCLQEDRLSDAFMIAICGGQECIDKAQKAYFNRKAGGPNYLRLLASVVGKNLWDLVHNADLSSWKEIMATLCTYADSKEFPDLCEALGDRLDEQIKVEGDDSNLRKDASFCYLAGSKLEKVVSIWIAELEENEGAGLQETSKDSPFSVHARSLQSFIEKVTIFRKVTHYRDSDRGITSDWKLASLYDKYIEYADIASAHGQLQIAERYLELLPSNYPAAEVAKSRVQQATHKAAPASAPKQPSNTGRVTQRVPQLDFQQQQQQQQPSLIRQPVASSNPYAPALSAQPQKPYAPTNGAPGYNGSGGYQPGQPPALAPAPAPTFSSYQKQPLGPPPRNLNVSPPIPPPSKAPNMSNWNDTPESFFKAPTSRRGTPSVGANASTAYQPAPQPNTGLSFGAPPRSTPLVGPPPKGPAPPPSGISSPSTNPASYQQPERPSSAANLYAPPPSSSNLPVHQHPMIPRGPSPYNAPPSAPPPSNRYAPSQPTQPAAPLNPQDPSMLPGGNRQGPPPANPYAPQQSYNTPLQNPSQQPPPSAGPPPRSTAAPSGPPQASSQGSRPGTAQPQGKSALPSPKYPPGDRSHIPSNAHPVYEILNQDMQRVKSRAPSSFKAQVNDTEKRLNILFDHLNNEDLLKADTIANMAELAQAIQAREFEQAQAIHVEIMTNKTDECGNWMVGVKRLIAMSRATP</sequence>
<dbReference type="SMART" id="SM00320">
    <property type="entry name" value="WD40"/>
    <property type="match status" value="5"/>
</dbReference>
<evidence type="ECO:0000256" key="9">
    <source>
        <dbReference type="ARBA" id="ARBA00022824"/>
    </source>
</evidence>
<evidence type="ECO:0000256" key="6">
    <source>
        <dbReference type="ARBA" id="ARBA00022448"/>
    </source>
</evidence>
<evidence type="ECO:0000256" key="1">
    <source>
        <dbReference type="ARBA" id="ARBA00004299"/>
    </source>
</evidence>
<dbReference type="InterPro" id="IPR009917">
    <property type="entry name" value="SRA1/Sec31"/>
</dbReference>
<comment type="similarity">
    <text evidence="3">Belongs to the WD repeat SEC31 family.</text>
</comment>